<dbReference type="EMBL" id="LMWY01000009">
    <property type="protein sequence ID" value="KUO04879.1"/>
    <property type="molecule type" value="Genomic_DNA"/>
</dbReference>
<evidence type="ECO:0000313" key="2">
    <source>
        <dbReference type="Proteomes" id="UP000053429"/>
    </source>
</evidence>
<name>A0A117RR98_9ACTN</name>
<protein>
    <submittedName>
        <fullName evidence="1">Uncharacterized protein</fullName>
    </submittedName>
</protein>
<proteinExistence type="predicted"/>
<organism evidence="1 2">
    <name type="scientific">Streptomyces caeruleatus</name>
    <dbReference type="NCBI Taxonomy" id="661399"/>
    <lineage>
        <taxon>Bacteria</taxon>
        <taxon>Bacillati</taxon>
        <taxon>Actinomycetota</taxon>
        <taxon>Actinomycetes</taxon>
        <taxon>Kitasatosporales</taxon>
        <taxon>Streptomycetaceae</taxon>
        <taxon>Streptomyces</taxon>
    </lineage>
</organism>
<keyword evidence="2" id="KW-1185">Reference proteome</keyword>
<dbReference type="AlphaFoldDB" id="A0A117RR98"/>
<gene>
    <name evidence="1" type="ORF">AQJ67_09000</name>
</gene>
<evidence type="ECO:0000313" key="1">
    <source>
        <dbReference type="EMBL" id="KUO04879.1"/>
    </source>
</evidence>
<accession>A0A117RR98</accession>
<reference evidence="1 2" key="1">
    <citation type="submission" date="2015-10" db="EMBL/GenBank/DDBJ databases">
        <title>Draft genome sequence of Streptomyces caeruleatus NRRL B-24802, type strain for the species Streptomyces caeruleatus.</title>
        <authorList>
            <person name="Ruckert C."/>
            <person name="Winkler A."/>
            <person name="Kalinowski J."/>
            <person name="Kampfer P."/>
            <person name="Glaeser S."/>
        </authorList>
    </citation>
    <scope>NUCLEOTIDE SEQUENCE [LARGE SCALE GENOMIC DNA]</scope>
    <source>
        <strain evidence="1 2">NRRL B-24802</strain>
    </source>
</reference>
<dbReference type="STRING" id="661399.AQJ67_09000"/>
<sequence>MKSGRLLSILSSLVSLPEGEGESEDEGADGGEVGGEWATVRLPLGVVGEARQLLQFSDRVAVVSPPPRCGRSWRERLLLSRPCTSE</sequence>
<dbReference type="Proteomes" id="UP000053429">
    <property type="component" value="Unassembled WGS sequence"/>
</dbReference>
<comment type="caution">
    <text evidence="1">The sequence shown here is derived from an EMBL/GenBank/DDBJ whole genome shotgun (WGS) entry which is preliminary data.</text>
</comment>